<name>A0AAN9LTV5_CANGL</name>
<gene>
    <name evidence="1" type="ORF">VNO77_20078</name>
</gene>
<reference evidence="1 2" key="1">
    <citation type="submission" date="2024-01" db="EMBL/GenBank/DDBJ databases">
        <title>The genomes of 5 underutilized Papilionoideae crops provide insights into root nodulation and disease resistanc.</title>
        <authorList>
            <person name="Jiang F."/>
        </authorList>
    </citation>
    <scope>NUCLEOTIDE SEQUENCE [LARGE SCALE GENOMIC DNA]</scope>
    <source>
        <strain evidence="1">LVBAO_FW01</strain>
        <tissue evidence="1">Leaves</tissue>
    </source>
</reference>
<comment type="caution">
    <text evidence="1">The sequence shown here is derived from an EMBL/GenBank/DDBJ whole genome shotgun (WGS) entry which is preliminary data.</text>
</comment>
<proteinExistence type="predicted"/>
<dbReference type="EMBL" id="JAYMYQ010000004">
    <property type="protein sequence ID" value="KAK7339413.1"/>
    <property type="molecule type" value="Genomic_DNA"/>
</dbReference>
<sequence length="69" mass="7850">MVSDFALVITKFVLLYEGVHWKKGEWVREWNVLEVGVWVCGVGVGVGGKGGRWKKEKGEGERNIMKEEE</sequence>
<evidence type="ECO:0000313" key="2">
    <source>
        <dbReference type="Proteomes" id="UP001367508"/>
    </source>
</evidence>
<evidence type="ECO:0000313" key="1">
    <source>
        <dbReference type="EMBL" id="KAK7339413.1"/>
    </source>
</evidence>
<keyword evidence="2" id="KW-1185">Reference proteome</keyword>
<protein>
    <submittedName>
        <fullName evidence="1">Uncharacterized protein</fullName>
    </submittedName>
</protein>
<dbReference type="Proteomes" id="UP001367508">
    <property type="component" value="Unassembled WGS sequence"/>
</dbReference>
<dbReference type="AlphaFoldDB" id="A0AAN9LTV5"/>
<organism evidence="1 2">
    <name type="scientific">Canavalia gladiata</name>
    <name type="common">Sword bean</name>
    <name type="synonym">Dolichos gladiatus</name>
    <dbReference type="NCBI Taxonomy" id="3824"/>
    <lineage>
        <taxon>Eukaryota</taxon>
        <taxon>Viridiplantae</taxon>
        <taxon>Streptophyta</taxon>
        <taxon>Embryophyta</taxon>
        <taxon>Tracheophyta</taxon>
        <taxon>Spermatophyta</taxon>
        <taxon>Magnoliopsida</taxon>
        <taxon>eudicotyledons</taxon>
        <taxon>Gunneridae</taxon>
        <taxon>Pentapetalae</taxon>
        <taxon>rosids</taxon>
        <taxon>fabids</taxon>
        <taxon>Fabales</taxon>
        <taxon>Fabaceae</taxon>
        <taxon>Papilionoideae</taxon>
        <taxon>50 kb inversion clade</taxon>
        <taxon>NPAAA clade</taxon>
        <taxon>indigoferoid/millettioid clade</taxon>
        <taxon>Phaseoleae</taxon>
        <taxon>Canavalia</taxon>
    </lineage>
</organism>
<accession>A0AAN9LTV5</accession>